<dbReference type="InterPro" id="IPR011009">
    <property type="entry name" value="Kinase-like_dom_sf"/>
</dbReference>
<dbReference type="RefSeq" id="WP_145910543.1">
    <property type="nucleotide sequence ID" value="NZ_BAAAMZ010000001.1"/>
</dbReference>
<keyword evidence="3" id="KW-0808">Transferase</keyword>
<evidence type="ECO:0000259" key="9">
    <source>
        <dbReference type="PROSITE" id="PS50011"/>
    </source>
</evidence>
<dbReference type="GO" id="GO:0031179">
    <property type="term" value="P:peptide modification"/>
    <property type="evidence" value="ECO:0007669"/>
    <property type="project" value="InterPro"/>
</dbReference>
<dbReference type="Proteomes" id="UP000317940">
    <property type="component" value="Unassembled WGS sequence"/>
</dbReference>
<dbReference type="NCBIfam" id="NF038151">
    <property type="entry name" value="lanthi_synth_III"/>
    <property type="match status" value="1"/>
</dbReference>
<dbReference type="SUPFAM" id="SSF158745">
    <property type="entry name" value="LanC-like"/>
    <property type="match status" value="1"/>
</dbReference>
<evidence type="ECO:0000256" key="5">
    <source>
        <dbReference type="ARBA" id="ARBA00022777"/>
    </source>
</evidence>
<proteinExistence type="predicted"/>
<dbReference type="GO" id="GO:0005524">
    <property type="term" value="F:ATP binding"/>
    <property type="evidence" value="ECO:0007669"/>
    <property type="project" value="UniProtKB-KW"/>
</dbReference>
<dbReference type="PANTHER" id="PTHR24363:SF0">
    <property type="entry name" value="SERINE_THREONINE KINASE LIKE DOMAIN CONTAINING 1"/>
    <property type="match status" value="1"/>
</dbReference>
<evidence type="ECO:0000313" key="10">
    <source>
        <dbReference type="EMBL" id="TWF73579.1"/>
    </source>
</evidence>
<dbReference type="SMART" id="SM00220">
    <property type="entry name" value="S_TKc"/>
    <property type="match status" value="1"/>
</dbReference>
<protein>
    <recommendedName>
        <fullName evidence="1">non-specific serine/threonine protein kinase</fullName>
        <ecNumber evidence="1">2.7.11.1</ecNumber>
    </recommendedName>
</protein>
<keyword evidence="4" id="KW-0547">Nucleotide-binding</keyword>
<dbReference type="Pfam" id="PF00069">
    <property type="entry name" value="Pkinase"/>
    <property type="match status" value="1"/>
</dbReference>
<evidence type="ECO:0000256" key="7">
    <source>
        <dbReference type="ARBA" id="ARBA00047899"/>
    </source>
</evidence>
<dbReference type="InterPro" id="IPR057929">
    <property type="entry name" value="RamC_N"/>
</dbReference>
<dbReference type="OrthoDB" id="1492512at2"/>
<keyword evidence="2" id="KW-0723">Serine/threonine-protein kinase</keyword>
<name>A0A561SFD3_9ACTN</name>
<evidence type="ECO:0000256" key="6">
    <source>
        <dbReference type="ARBA" id="ARBA00022840"/>
    </source>
</evidence>
<dbReference type="InterPro" id="IPR053524">
    <property type="entry name" value="Aerial_hyphae_peptide-synth"/>
</dbReference>
<dbReference type="PANTHER" id="PTHR24363">
    <property type="entry name" value="SERINE/THREONINE PROTEIN KINASE"/>
    <property type="match status" value="1"/>
</dbReference>
<dbReference type="InterPro" id="IPR000719">
    <property type="entry name" value="Prot_kinase_dom"/>
</dbReference>
<dbReference type="AlphaFoldDB" id="A0A561SFD3"/>
<comment type="caution">
    <text evidence="10">The sequence shown here is derived from an EMBL/GenBank/DDBJ whole genome shotgun (WGS) entry which is preliminary data.</text>
</comment>
<evidence type="ECO:0000256" key="8">
    <source>
        <dbReference type="ARBA" id="ARBA00048679"/>
    </source>
</evidence>
<dbReference type="EMBL" id="VIWT01000005">
    <property type="protein sequence ID" value="TWF73579.1"/>
    <property type="molecule type" value="Genomic_DNA"/>
</dbReference>
<organism evidence="10 11">
    <name type="scientific">Kitasatospora viridis</name>
    <dbReference type="NCBI Taxonomy" id="281105"/>
    <lineage>
        <taxon>Bacteria</taxon>
        <taxon>Bacillati</taxon>
        <taxon>Actinomycetota</taxon>
        <taxon>Actinomycetes</taxon>
        <taxon>Kitasatosporales</taxon>
        <taxon>Streptomycetaceae</taxon>
        <taxon>Kitasatospora</taxon>
    </lineage>
</organism>
<comment type="catalytic activity">
    <reaction evidence="8">
        <text>L-seryl-[protein] + ATP = O-phospho-L-seryl-[protein] + ADP + H(+)</text>
        <dbReference type="Rhea" id="RHEA:17989"/>
        <dbReference type="Rhea" id="RHEA-COMP:9863"/>
        <dbReference type="Rhea" id="RHEA-COMP:11604"/>
        <dbReference type="ChEBI" id="CHEBI:15378"/>
        <dbReference type="ChEBI" id="CHEBI:29999"/>
        <dbReference type="ChEBI" id="CHEBI:30616"/>
        <dbReference type="ChEBI" id="CHEBI:83421"/>
        <dbReference type="ChEBI" id="CHEBI:456216"/>
        <dbReference type="EC" id="2.7.11.1"/>
    </reaction>
</comment>
<dbReference type="PROSITE" id="PS50011">
    <property type="entry name" value="PROTEIN_KINASE_DOM"/>
    <property type="match status" value="1"/>
</dbReference>
<feature type="domain" description="Protein kinase" evidence="9">
    <location>
        <begin position="229"/>
        <end position="542"/>
    </location>
</feature>
<dbReference type="GO" id="GO:0004674">
    <property type="term" value="F:protein serine/threonine kinase activity"/>
    <property type="evidence" value="ECO:0007669"/>
    <property type="project" value="UniProtKB-KW"/>
</dbReference>
<gene>
    <name evidence="10" type="ORF">FHX73_15192</name>
</gene>
<keyword evidence="11" id="KW-1185">Reference proteome</keyword>
<sequence length="874" mass="94477">MDDRYERHCLADPLFYEDPARAERADDRFAAATVPLPPGWSRHEHGPWVNLRPPHAQLPDQGWKVHVSATPEEAERVVDLVLAYCLEHGLTWKFLRGRGTVLMLNAKYADRRSSGKLITLYPEDDARLAQVLDQLSALLKGVRGPYVLSDLRYRDGPLYLRYGSFVERYCTDEHGERVPAMRGPDGGLVPDTRGTVFAVPDGVPVPEPVAAQLAADREREAEAADEFPFSVTKALHFSNGGGIYLATDQRDGRQVVLREARPHAGLDHTGRDAVQRLLSERQVLESLDGLDFVPTLYEYRQVWEHHFLVEEHIEGERLEDVFTRTCPLAHPAPDEAELAEYTAWALDVVEQLGGMLAVLHERGVVFGDLHPNNVLIRPDGRCALVDFEISFPADGTTAPPLGAPGFVSSAARRGTAVDAYALAAVRLYLFLPVNNLLALDSGKAELAGREIVRRYPVPEGFEADLTGALRRATGGELPLGATELDQTAPRPAWPQAPAADTAAWRPVLDSLAAGILATATPDRSDRLFPGDIEQFGPGHGGLSLSYGAAGVLHALRACGGSVPAEHVEWLVTRANTAPDLPPGLYDGLTGIAWALARLGAPEAAGGLVERLLTTALPADPGLGSGRAGLAIGLLDLAGPLGHPEFADRALELGHRLAREERAPRLRGLLDGWSGQAALFLRLHAHTGEPSWLRAAEAALGRELDEAEITDGMLFLVEDRYHRKLPYLAAGGVGTAGLIAELARRTGPERLPNRLPARFAEALTAAERACLPELVAAAGLFEGRAGLLLHLARTGRTDAVDRQLRLLEWQVMSHQGHFAFPGRRSLRLSTDLATGAAGVLTALHEAVLGPVPLPGITDLAARPEHLDPADLLTAR</sequence>
<dbReference type="Pfam" id="PF25816">
    <property type="entry name" value="RamC_N"/>
    <property type="match status" value="1"/>
</dbReference>
<evidence type="ECO:0000256" key="1">
    <source>
        <dbReference type="ARBA" id="ARBA00012513"/>
    </source>
</evidence>
<evidence type="ECO:0000256" key="3">
    <source>
        <dbReference type="ARBA" id="ARBA00022679"/>
    </source>
</evidence>
<dbReference type="CDD" id="cd04791">
    <property type="entry name" value="LanC_SerThrkinase"/>
    <property type="match status" value="1"/>
</dbReference>
<evidence type="ECO:0000256" key="4">
    <source>
        <dbReference type="ARBA" id="ARBA00022741"/>
    </source>
</evidence>
<keyword evidence="6" id="KW-0067">ATP-binding</keyword>
<dbReference type="SUPFAM" id="SSF56112">
    <property type="entry name" value="Protein kinase-like (PK-like)"/>
    <property type="match status" value="1"/>
</dbReference>
<dbReference type="Gene3D" id="1.50.10.20">
    <property type="match status" value="2"/>
</dbReference>
<dbReference type="InterPro" id="IPR007822">
    <property type="entry name" value="LANC-like"/>
</dbReference>
<reference evidence="10 11" key="1">
    <citation type="submission" date="2019-06" db="EMBL/GenBank/DDBJ databases">
        <title>Sequencing the genomes of 1000 actinobacteria strains.</title>
        <authorList>
            <person name="Klenk H.-P."/>
        </authorList>
    </citation>
    <scope>NUCLEOTIDE SEQUENCE [LARGE SCALE GENOMIC DNA]</scope>
    <source>
        <strain evidence="10 11">DSM 44826</strain>
    </source>
</reference>
<accession>A0A561SFD3</accession>
<dbReference type="EC" id="2.7.11.1" evidence="1"/>
<comment type="catalytic activity">
    <reaction evidence="7">
        <text>L-threonyl-[protein] + ATP = O-phospho-L-threonyl-[protein] + ADP + H(+)</text>
        <dbReference type="Rhea" id="RHEA:46608"/>
        <dbReference type="Rhea" id="RHEA-COMP:11060"/>
        <dbReference type="Rhea" id="RHEA-COMP:11605"/>
        <dbReference type="ChEBI" id="CHEBI:15378"/>
        <dbReference type="ChEBI" id="CHEBI:30013"/>
        <dbReference type="ChEBI" id="CHEBI:30616"/>
        <dbReference type="ChEBI" id="CHEBI:61977"/>
        <dbReference type="ChEBI" id="CHEBI:456216"/>
        <dbReference type="EC" id="2.7.11.1"/>
    </reaction>
</comment>
<dbReference type="Gene3D" id="1.10.510.10">
    <property type="entry name" value="Transferase(Phosphotransferase) domain 1"/>
    <property type="match status" value="1"/>
</dbReference>
<evidence type="ECO:0000313" key="11">
    <source>
        <dbReference type="Proteomes" id="UP000317940"/>
    </source>
</evidence>
<keyword evidence="5 10" id="KW-0418">Kinase</keyword>
<evidence type="ECO:0000256" key="2">
    <source>
        <dbReference type="ARBA" id="ARBA00022527"/>
    </source>
</evidence>
<dbReference type="InterPro" id="IPR058053">
    <property type="entry name" value="RamC_C"/>
</dbReference>
<dbReference type="SMART" id="SM01260">
    <property type="entry name" value="LANC_like"/>
    <property type="match status" value="1"/>
</dbReference>